<dbReference type="SUPFAM" id="SSF55073">
    <property type="entry name" value="Nucleotide cyclase"/>
    <property type="match status" value="1"/>
</dbReference>
<feature type="transmembrane region" description="Helical" evidence="1">
    <location>
        <begin position="98"/>
        <end position="117"/>
    </location>
</feature>
<dbReference type="EMBL" id="RCUX01000012">
    <property type="protein sequence ID" value="RLP74115.1"/>
    <property type="molecule type" value="Genomic_DNA"/>
</dbReference>
<feature type="transmembrane region" description="Helical" evidence="1">
    <location>
        <begin position="123"/>
        <end position="145"/>
    </location>
</feature>
<feature type="transmembrane region" description="Helical" evidence="1">
    <location>
        <begin position="12"/>
        <end position="30"/>
    </location>
</feature>
<evidence type="ECO:0000259" key="2">
    <source>
        <dbReference type="PROSITE" id="PS50887"/>
    </source>
</evidence>
<dbReference type="Proteomes" id="UP000272503">
    <property type="component" value="Unassembled WGS sequence"/>
</dbReference>
<keyword evidence="1" id="KW-0812">Transmembrane</keyword>
<evidence type="ECO:0000313" key="3">
    <source>
        <dbReference type="EMBL" id="RLP74115.1"/>
    </source>
</evidence>
<dbReference type="SMART" id="SM00267">
    <property type="entry name" value="GGDEF"/>
    <property type="match status" value="1"/>
</dbReference>
<dbReference type="OrthoDB" id="5115878at2"/>
<accession>A0A3L7A2A5</accession>
<evidence type="ECO:0000313" key="4">
    <source>
        <dbReference type="Proteomes" id="UP000272503"/>
    </source>
</evidence>
<sequence>MNGFRMTFDPNTLQLVNGLVSIVCAVPFVLHTVFRGHDRAGLYWSLGFMAGLVSAGCYALSAMLNDGWVILSAANGAYAFTIGAVWSGTRLFNGRKSLIQVPLAVALICAAIVPLRWSVDHTWAGAAAYLLAVALFASLIGWEALRMPMRQNIYGRVFGAAMILGAAYHVLRTVALVTLGAEGIAQHPVWGSASATTVVMVLLVVSSICLTAVRAERDTRHQLAPTPGGGAVNFSLDVLSKAAFIVGAKDRLARAQQHGVRIALLQPRIDGLSDFKVAYGSSAGQSAIVRFVTVLRASVPPTAIIGHLGDGHFAVLAMMDEVTSGRDVARGILTTLAETPLAPERGLRMSASVGVAEQADIDVDWDTLWAAASERLAAARADAGNVIAEVRVSRDGSRVDALGHKLAS</sequence>
<protein>
    <submittedName>
        <fullName evidence="3">Diguanylate cyclase</fullName>
    </submittedName>
</protein>
<evidence type="ECO:0000256" key="1">
    <source>
        <dbReference type="SAM" id="Phobius"/>
    </source>
</evidence>
<feature type="domain" description="GGDEF" evidence="2">
    <location>
        <begin position="260"/>
        <end position="392"/>
    </location>
</feature>
<gene>
    <name evidence="3" type="ORF">D9V32_13805</name>
</gene>
<reference evidence="3 4" key="1">
    <citation type="submission" date="2018-10" db="EMBL/GenBank/DDBJ databases">
        <authorList>
            <person name="Li J."/>
        </authorList>
    </citation>
    <scope>NUCLEOTIDE SEQUENCE [LARGE SCALE GENOMIC DNA]</scope>
    <source>
        <strain evidence="3 4">IF 016277</strain>
    </source>
</reference>
<keyword evidence="4" id="KW-1185">Reference proteome</keyword>
<feature type="transmembrane region" description="Helical" evidence="1">
    <location>
        <begin position="67"/>
        <end position="86"/>
    </location>
</feature>
<name>A0A3L7A2A5_9MICO</name>
<dbReference type="InterPro" id="IPR043128">
    <property type="entry name" value="Rev_trsase/Diguanyl_cyclase"/>
</dbReference>
<dbReference type="InterPro" id="IPR000160">
    <property type="entry name" value="GGDEF_dom"/>
</dbReference>
<keyword evidence="1" id="KW-1133">Transmembrane helix</keyword>
<feature type="transmembrane region" description="Helical" evidence="1">
    <location>
        <begin position="193"/>
        <end position="213"/>
    </location>
</feature>
<feature type="transmembrane region" description="Helical" evidence="1">
    <location>
        <begin position="157"/>
        <end position="181"/>
    </location>
</feature>
<comment type="caution">
    <text evidence="3">The sequence shown here is derived from an EMBL/GenBank/DDBJ whole genome shotgun (WGS) entry which is preliminary data.</text>
</comment>
<dbReference type="PROSITE" id="PS50887">
    <property type="entry name" value="GGDEF"/>
    <property type="match status" value="1"/>
</dbReference>
<organism evidence="3 4">
    <name type="scientific">Mycetocola tolaasinivorans</name>
    <dbReference type="NCBI Taxonomy" id="76635"/>
    <lineage>
        <taxon>Bacteria</taxon>
        <taxon>Bacillati</taxon>
        <taxon>Actinomycetota</taxon>
        <taxon>Actinomycetes</taxon>
        <taxon>Micrococcales</taxon>
        <taxon>Microbacteriaceae</taxon>
        <taxon>Mycetocola</taxon>
    </lineage>
</organism>
<dbReference type="AlphaFoldDB" id="A0A3L7A2A5"/>
<dbReference type="Pfam" id="PF00990">
    <property type="entry name" value="GGDEF"/>
    <property type="match status" value="1"/>
</dbReference>
<keyword evidence="1" id="KW-0472">Membrane</keyword>
<feature type="transmembrane region" description="Helical" evidence="1">
    <location>
        <begin position="42"/>
        <end position="61"/>
    </location>
</feature>
<dbReference type="InterPro" id="IPR029787">
    <property type="entry name" value="Nucleotide_cyclase"/>
</dbReference>
<proteinExistence type="predicted"/>
<dbReference type="Gene3D" id="3.30.70.270">
    <property type="match status" value="1"/>
</dbReference>